<evidence type="ECO:0000259" key="8">
    <source>
        <dbReference type="PROSITE" id="PS50157"/>
    </source>
</evidence>
<gene>
    <name evidence="9" type="ORF">V5N11_026816</name>
</gene>
<sequence length="313" mass="35861">MENQDLSSSSSSTPKPEKLKSHIVAIDESKEKATRNNNLKLGSPQDVTSERRVEIPSFGSGPIRRGSENMNFNPPQPTQRYTCYFCQKWFFGSHEFVGHRNAHREWETKREEMEAYFTGLPQDVTSERRVEIPSFGSSPVQSGSEIMKSYLPKTNKLYTCNFCQKWFNGSHAFADHQNDHKQMWEWEKKRMQMEVQFPGVAFLNPYLDMPHILSCGYSQVTGMNPNRFVTGNTSTNGFSSMGPVLFPSNNNMYPLIPRNVLPFPPPRTSGDLVPQENVLSEENLILKLGMNNDEDQPEERDYKSWGKDLSLSL</sequence>
<dbReference type="InterPro" id="IPR036236">
    <property type="entry name" value="Znf_C2H2_sf"/>
</dbReference>
<dbReference type="GO" id="GO:0005634">
    <property type="term" value="C:nucleus"/>
    <property type="evidence" value="ECO:0007669"/>
    <property type="project" value="UniProtKB-SubCell"/>
</dbReference>
<comment type="caution">
    <text evidence="9">The sequence shown here is derived from an EMBL/GenBank/DDBJ whole genome shotgun (WGS) entry which is preliminary data.</text>
</comment>
<dbReference type="PROSITE" id="PS50157">
    <property type="entry name" value="ZINC_FINGER_C2H2_2"/>
    <property type="match status" value="1"/>
</dbReference>
<dbReference type="InterPro" id="IPR013087">
    <property type="entry name" value="Znf_C2H2_type"/>
</dbReference>
<dbReference type="Proteomes" id="UP001558713">
    <property type="component" value="Unassembled WGS sequence"/>
</dbReference>
<dbReference type="PANTHER" id="PTHR47287:SF15">
    <property type="entry name" value="ZINC FINGER PROTEIN 3-LIKE"/>
    <property type="match status" value="1"/>
</dbReference>
<feature type="domain" description="C2H2-type" evidence="8">
    <location>
        <begin position="158"/>
        <end position="180"/>
    </location>
</feature>
<organism evidence="9 10">
    <name type="scientific">Cardamine amara subsp. amara</name>
    <dbReference type="NCBI Taxonomy" id="228776"/>
    <lineage>
        <taxon>Eukaryota</taxon>
        <taxon>Viridiplantae</taxon>
        <taxon>Streptophyta</taxon>
        <taxon>Embryophyta</taxon>
        <taxon>Tracheophyta</taxon>
        <taxon>Spermatophyta</taxon>
        <taxon>Magnoliopsida</taxon>
        <taxon>eudicotyledons</taxon>
        <taxon>Gunneridae</taxon>
        <taxon>Pentapetalae</taxon>
        <taxon>rosids</taxon>
        <taxon>malvids</taxon>
        <taxon>Brassicales</taxon>
        <taxon>Brassicaceae</taxon>
        <taxon>Cardamineae</taxon>
        <taxon>Cardamine</taxon>
    </lineage>
</organism>
<feature type="region of interest" description="Disordered" evidence="7">
    <location>
        <begin position="1"/>
        <end position="51"/>
    </location>
</feature>
<evidence type="ECO:0000313" key="10">
    <source>
        <dbReference type="Proteomes" id="UP001558713"/>
    </source>
</evidence>
<dbReference type="InterPro" id="IPR044246">
    <property type="entry name" value="ZFP3-like"/>
</dbReference>
<keyword evidence="4" id="KW-0862">Zinc</keyword>
<dbReference type="GO" id="GO:0008270">
    <property type="term" value="F:zinc ion binding"/>
    <property type="evidence" value="ECO:0007669"/>
    <property type="project" value="UniProtKB-KW"/>
</dbReference>
<evidence type="ECO:0000256" key="1">
    <source>
        <dbReference type="ARBA" id="ARBA00004123"/>
    </source>
</evidence>
<keyword evidence="10" id="KW-1185">Reference proteome</keyword>
<dbReference type="SMART" id="SM00355">
    <property type="entry name" value="ZnF_C2H2"/>
    <property type="match status" value="2"/>
</dbReference>
<evidence type="ECO:0000256" key="7">
    <source>
        <dbReference type="SAM" id="MobiDB-lite"/>
    </source>
</evidence>
<dbReference type="AlphaFoldDB" id="A0ABD0Z149"/>
<name>A0ABD0Z149_CARAN</name>
<accession>A0ABD0Z149</accession>
<keyword evidence="3 6" id="KW-0863">Zinc-finger</keyword>
<dbReference type="Gene3D" id="3.30.160.60">
    <property type="entry name" value="Classic Zinc Finger"/>
    <property type="match status" value="1"/>
</dbReference>
<reference evidence="9 10" key="1">
    <citation type="submission" date="2024-04" db="EMBL/GenBank/DDBJ databases">
        <title>Genome assembly C_amara_ONT_v2.</title>
        <authorList>
            <person name="Yant L."/>
            <person name="Moore C."/>
            <person name="Slenker M."/>
        </authorList>
    </citation>
    <scope>NUCLEOTIDE SEQUENCE [LARGE SCALE GENOMIC DNA]</scope>
    <source>
        <tissue evidence="9">Leaf</tissue>
    </source>
</reference>
<evidence type="ECO:0000256" key="3">
    <source>
        <dbReference type="ARBA" id="ARBA00022771"/>
    </source>
</evidence>
<dbReference type="PANTHER" id="PTHR47287">
    <property type="entry name" value="C2H2 AND C2HC ZINC FINGERS SUPERFAMILY PROTEIN"/>
    <property type="match status" value="1"/>
</dbReference>
<evidence type="ECO:0000256" key="5">
    <source>
        <dbReference type="ARBA" id="ARBA00023242"/>
    </source>
</evidence>
<evidence type="ECO:0000313" key="9">
    <source>
        <dbReference type="EMBL" id="KAL1188433.1"/>
    </source>
</evidence>
<proteinExistence type="predicted"/>
<dbReference type="EMBL" id="JBANAX010000924">
    <property type="protein sequence ID" value="KAL1188433.1"/>
    <property type="molecule type" value="Genomic_DNA"/>
</dbReference>
<evidence type="ECO:0000256" key="2">
    <source>
        <dbReference type="ARBA" id="ARBA00022723"/>
    </source>
</evidence>
<keyword evidence="5" id="KW-0539">Nucleus</keyword>
<evidence type="ECO:0000256" key="4">
    <source>
        <dbReference type="ARBA" id="ARBA00022833"/>
    </source>
</evidence>
<protein>
    <recommendedName>
        <fullName evidence="8">C2H2-type domain-containing protein</fullName>
    </recommendedName>
</protein>
<evidence type="ECO:0000256" key="6">
    <source>
        <dbReference type="PROSITE-ProRule" id="PRU00042"/>
    </source>
</evidence>
<keyword evidence="2" id="KW-0479">Metal-binding</keyword>
<feature type="region of interest" description="Disordered" evidence="7">
    <location>
        <begin position="289"/>
        <end position="313"/>
    </location>
</feature>
<dbReference type="SUPFAM" id="SSF57667">
    <property type="entry name" value="beta-beta-alpha zinc fingers"/>
    <property type="match status" value="1"/>
</dbReference>
<feature type="compositionally biased region" description="Basic and acidic residues" evidence="7">
    <location>
        <begin position="15"/>
        <end position="34"/>
    </location>
</feature>
<dbReference type="PROSITE" id="PS00028">
    <property type="entry name" value="ZINC_FINGER_C2H2_1"/>
    <property type="match status" value="2"/>
</dbReference>
<comment type="subcellular location">
    <subcellularLocation>
        <location evidence="1">Nucleus</location>
    </subcellularLocation>
</comment>